<dbReference type="RefSeq" id="WP_083385910.1">
    <property type="nucleotide sequence ID" value="NZ_CP017831.1"/>
</dbReference>
<evidence type="ECO:0000313" key="3">
    <source>
        <dbReference type="Proteomes" id="UP000179284"/>
    </source>
</evidence>
<keyword evidence="3" id="KW-1185">Reference proteome</keyword>
<dbReference type="SUPFAM" id="SSF56784">
    <property type="entry name" value="HAD-like"/>
    <property type="match status" value="1"/>
</dbReference>
<dbReference type="Proteomes" id="UP000179284">
    <property type="component" value="Chromosome I"/>
</dbReference>
<reference evidence="3" key="1">
    <citation type="submission" date="2016-10" db="EMBL/GenBank/DDBJ databases">
        <title>The complete genome sequence of the rumen bacterium Butyrivibrio hungatei MB2003.</title>
        <authorList>
            <person name="Palevich N."/>
            <person name="Kelly W.J."/>
            <person name="Leahy S.C."/>
            <person name="Altermann E."/>
            <person name="Rakonjac J."/>
            <person name="Attwood G.T."/>
        </authorList>
    </citation>
    <scope>NUCLEOTIDE SEQUENCE [LARGE SCALE GENOMIC DNA]</scope>
    <source>
        <strain evidence="3">MB2003</strain>
    </source>
</reference>
<dbReference type="AlphaFoldDB" id="A0A1D9P301"/>
<feature type="transmembrane region" description="Helical" evidence="1">
    <location>
        <begin position="42"/>
        <end position="64"/>
    </location>
</feature>
<dbReference type="Pfam" id="PF00702">
    <property type="entry name" value="Hydrolase"/>
    <property type="match status" value="1"/>
</dbReference>
<dbReference type="Gene3D" id="3.40.50.1000">
    <property type="entry name" value="HAD superfamily/HAD-like"/>
    <property type="match status" value="1"/>
</dbReference>
<dbReference type="EMBL" id="CP017831">
    <property type="protein sequence ID" value="AOZ96986.1"/>
    <property type="molecule type" value="Genomic_DNA"/>
</dbReference>
<dbReference type="InterPro" id="IPR023198">
    <property type="entry name" value="PGP-like_dom2"/>
</dbReference>
<evidence type="ECO:0000313" key="2">
    <source>
        <dbReference type="EMBL" id="AOZ96986.1"/>
    </source>
</evidence>
<dbReference type="SFLD" id="SFLDG01129">
    <property type="entry name" value="C1.5:_HAD__Beta-PGM__Phosphata"/>
    <property type="match status" value="1"/>
</dbReference>
<dbReference type="CDD" id="cd02603">
    <property type="entry name" value="HAD_sEH-N_like"/>
    <property type="match status" value="1"/>
</dbReference>
<keyword evidence="1" id="KW-1133">Transmembrane helix</keyword>
<protein>
    <submittedName>
        <fullName evidence="2">HAD family hydrolase</fullName>
    </submittedName>
</protein>
<keyword evidence="2" id="KW-0378">Hydrolase</keyword>
<dbReference type="PANTHER" id="PTHR43611:SF3">
    <property type="entry name" value="FLAVIN MONONUCLEOTIDE HYDROLASE 1, CHLOROPLATIC"/>
    <property type="match status" value="1"/>
</dbReference>
<organism evidence="2 3">
    <name type="scientific">Butyrivibrio hungatei</name>
    <dbReference type="NCBI Taxonomy" id="185008"/>
    <lineage>
        <taxon>Bacteria</taxon>
        <taxon>Bacillati</taxon>
        <taxon>Bacillota</taxon>
        <taxon>Clostridia</taxon>
        <taxon>Lachnospirales</taxon>
        <taxon>Lachnospiraceae</taxon>
        <taxon>Butyrivibrio</taxon>
    </lineage>
</organism>
<dbReference type="SFLD" id="SFLDS00003">
    <property type="entry name" value="Haloacid_Dehalogenase"/>
    <property type="match status" value="1"/>
</dbReference>
<dbReference type="PRINTS" id="PR00413">
    <property type="entry name" value="HADHALOGNASE"/>
</dbReference>
<keyword evidence="1" id="KW-0812">Transmembrane</keyword>
<dbReference type="NCBIfam" id="TIGR01509">
    <property type="entry name" value="HAD-SF-IA-v3"/>
    <property type="match status" value="1"/>
</dbReference>
<accession>A0A1D9P301</accession>
<dbReference type="OrthoDB" id="9797415at2"/>
<keyword evidence="1" id="KW-0472">Membrane</keyword>
<dbReference type="InterPro" id="IPR006439">
    <property type="entry name" value="HAD-SF_hydro_IA"/>
</dbReference>
<dbReference type="Gene3D" id="1.10.150.240">
    <property type="entry name" value="Putative phosphatase, domain 2"/>
    <property type="match status" value="1"/>
</dbReference>
<dbReference type="InterPro" id="IPR023214">
    <property type="entry name" value="HAD_sf"/>
</dbReference>
<sequence length="296" mass="33064">MNQNKTPLYKRILAILGIVILVGMYVALLVLALIGSPATKDLFFGCVAATVAVPILLWLLIWAIGTITGRHTVASLDAMSSNRQHDKFGNVIPEGEIDTVVFDIGNVLTDFAWKDFLRKKGHDDAMIGRIAKATVESDDWVEYDKGNLTNDEIIARFVENDPELKDILEDAFKNIDGIITKRDRTIPWIKALKTAGYKVLYLSNFSRQALEGCPEAMAFLEETDGGILSFRDHVVKPGPEIYHLLEERYGLTPSKTVFIDDTAVNIEAAINLGWKGIVYKDYDQVKEELEGLGVRY</sequence>
<evidence type="ECO:0000256" key="1">
    <source>
        <dbReference type="SAM" id="Phobius"/>
    </source>
</evidence>
<dbReference type="PANTHER" id="PTHR43611">
    <property type="entry name" value="ALPHA-D-GLUCOSE 1-PHOSPHATE PHOSPHATASE"/>
    <property type="match status" value="1"/>
</dbReference>
<dbReference type="GO" id="GO:0016787">
    <property type="term" value="F:hydrolase activity"/>
    <property type="evidence" value="ECO:0007669"/>
    <property type="project" value="UniProtKB-KW"/>
</dbReference>
<name>A0A1D9P301_9FIRM</name>
<dbReference type="KEGG" id="bhu:bhn_I1953"/>
<dbReference type="InterPro" id="IPR036412">
    <property type="entry name" value="HAD-like_sf"/>
</dbReference>
<feature type="transmembrane region" description="Helical" evidence="1">
    <location>
        <begin position="12"/>
        <end position="36"/>
    </location>
</feature>
<gene>
    <name evidence="2" type="ORF">bhn_I1953</name>
</gene>
<proteinExistence type="predicted"/>